<feature type="domain" description="Treble clef zinc finger" evidence="1">
    <location>
        <begin position="86"/>
        <end position="127"/>
    </location>
</feature>
<sequence>MRGIFNMARAKLTTEEINTRLADRGIKIIGEYTNQRTKTTFSCLSGHTWEATPHSIMHGGKGCGKCSGNQKLTQQEVADYLSQLDLTLISVYKSAKEPIRIRCSSGHEWSSRLDNIKAGKGCPDCANTWGAGGYLYIMGSTAGTKIGVSVSPKKRLQEVKRASGFEDLALRYVFFFDRSTALDLEKESHRRFCDLRCSYSGFCGSTEFFNIIPELARDFLIEEFGAEESSGC</sequence>
<organism evidence="2">
    <name type="scientific">Klebsiella phage vB_Kpn13-P1</name>
    <dbReference type="NCBI Taxonomy" id="3230840"/>
    <lineage>
        <taxon>Viruses</taxon>
    </lineage>
</organism>
<dbReference type="Pfam" id="PF14311">
    <property type="entry name" value="DUF4379"/>
    <property type="match status" value="1"/>
</dbReference>
<keyword evidence="2" id="KW-0540">Nuclease</keyword>
<keyword evidence="2" id="KW-0378">Hydrolase</keyword>
<evidence type="ECO:0000259" key="1">
    <source>
        <dbReference type="Pfam" id="PF14311"/>
    </source>
</evidence>
<dbReference type="Pfam" id="PF13455">
    <property type="entry name" value="MUG113"/>
    <property type="match status" value="1"/>
</dbReference>
<dbReference type="InterPro" id="IPR025487">
    <property type="entry name" value="DUF4379"/>
</dbReference>
<name>A0AAU8ECM2_9VIRU</name>
<evidence type="ECO:0000313" key="2">
    <source>
        <dbReference type="EMBL" id="XCG95553.1"/>
    </source>
</evidence>
<dbReference type="EMBL" id="PP848836">
    <property type="protein sequence ID" value="XCG95553.1"/>
    <property type="molecule type" value="Genomic_DNA"/>
</dbReference>
<dbReference type="GO" id="GO:0004519">
    <property type="term" value="F:endonuclease activity"/>
    <property type="evidence" value="ECO:0007669"/>
    <property type="project" value="UniProtKB-KW"/>
</dbReference>
<proteinExistence type="predicted"/>
<accession>A0AAU8ECM2</accession>
<protein>
    <submittedName>
        <fullName evidence="2">Endonuclease</fullName>
    </submittedName>
</protein>
<reference evidence="2" key="1">
    <citation type="submission" date="2024-05" db="EMBL/GenBank/DDBJ databases">
        <authorList>
            <person name="Ferriol-Gonzalez C."/>
            <person name="Concha-Eloko R."/>
            <person name="Bernabeu-Gimeno M."/>
            <person name="Fernandez-Cuenca F."/>
            <person name="Canada-Garcia J.E."/>
            <person name="Garcia-Cobos S."/>
            <person name="Sanjuan R."/>
            <person name="Domingo-Calap P."/>
        </authorList>
    </citation>
    <scope>NUCLEOTIDE SEQUENCE</scope>
</reference>
<gene>
    <name evidence="2" type="ORF">vBKpn13P1_3</name>
</gene>
<keyword evidence="2" id="KW-0255">Endonuclease</keyword>